<keyword evidence="2" id="KW-0812">Transmembrane</keyword>
<feature type="chain" id="PRO_5046585010" description="LPXTG-motif cell wall-anchored protein" evidence="3">
    <location>
        <begin position="29"/>
        <end position="550"/>
    </location>
</feature>
<dbReference type="Gene3D" id="2.60.40.10">
    <property type="entry name" value="Immunoglobulins"/>
    <property type="match status" value="1"/>
</dbReference>
<proteinExistence type="predicted"/>
<evidence type="ECO:0000256" key="2">
    <source>
        <dbReference type="SAM" id="Phobius"/>
    </source>
</evidence>
<evidence type="ECO:0000313" key="5">
    <source>
        <dbReference type="Proteomes" id="UP001205185"/>
    </source>
</evidence>
<organism evidence="4 5">
    <name type="scientific">Actinokineospora diospyrosa</name>
    <dbReference type="NCBI Taxonomy" id="103728"/>
    <lineage>
        <taxon>Bacteria</taxon>
        <taxon>Bacillati</taxon>
        <taxon>Actinomycetota</taxon>
        <taxon>Actinomycetes</taxon>
        <taxon>Pseudonocardiales</taxon>
        <taxon>Pseudonocardiaceae</taxon>
        <taxon>Actinokineospora</taxon>
    </lineage>
</organism>
<gene>
    <name evidence="4" type="ORF">LV75_003087</name>
</gene>
<keyword evidence="2" id="KW-1133">Transmembrane helix</keyword>
<dbReference type="Proteomes" id="UP001205185">
    <property type="component" value="Unassembled WGS sequence"/>
</dbReference>
<dbReference type="SUPFAM" id="SSF117074">
    <property type="entry name" value="Hypothetical protein PA1324"/>
    <property type="match status" value="1"/>
</dbReference>
<keyword evidence="3" id="KW-0732">Signal</keyword>
<sequence length="550" mass="56213">MHVSARRAARRLLVAAALTATLAGTAHAQEPEAAAAPSLAITATTTGGPFLVGAKVPIKLTITNSGDADAVGVRAGQYPVSGTTLVISDQEWGPLSLGHSSGPAPTVPAGGSYSATVNAVVGVWTGAPVARFYTSLTGVDPATTDLALPVVDPASGTDTVGGVLFGDVDRDGTPDPGEGLAGVDLVLNTLSGATTAKTDASGRFTFADLPLRVYSLRLDEVPGGWFFHPRTLEIVADGTGRDANLKVRGIRPMSEQLSTTMKFTKYVYNVGDPAEVAVTITNKSAATLTGVKAFCTHRPGEAEPEAGLGNVDMGALAPTASGVEIPAGQARTFTITGTVPPSALEARTVVHVCTIGLADDPAAGNELVTADARVPATPDDLSLAFFNDPDLSPLPSEKLPDLAVGLVDVASGKLVAKGRTDADGEVTFEELPAAPYQIRVYGPWKLVREGGTYYPGSCRYTCAGEAYPISVEPGPNRPEEDIEVVQPPNTTPAVTPAGNTPAAPAPQASPTPNLAHTGANVLGLAALGGLTVLLGLATTLVTRRKRTARA</sequence>
<feature type="transmembrane region" description="Helical" evidence="2">
    <location>
        <begin position="521"/>
        <end position="541"/>
    </location>
</feature>
<dbReference type="EMBL" id="JAMTCO010000007">
    <property type="protein sequence ID" value="MCP2270586.1"/>
    <property type="molecule type" value="Genomic_DNA"/>
</dbReference>
<evidence type="ECO:0000256" key="3">
    <source>
        <dbReference type="SAM" id="SignalP"/>
    </source>
</evidence>
<dbReference type="RefSeq" id="WP_253887543.1">
    <property type="nucleotide sequence ID" value="NZ_BAAAVB010000009.1"/>
</dbReference>
<name>A0ABT1IE16_9PSEU</name>
<keyword evidence="5" id="KW-1185">Reference proteome</keyword>
<evidence type="ECO:0008006" key="6">
    <source>
        <dbReference type="Google" id="ProtNLM"/>
    </source>
</evidence>
<dbReference type="InterPro" id="IPR013783">
    <property type="entry name" value="Ig-like_fold"/>
</dbReference>
<comment type="caution">
    <text evidence="4">The sequence shown here is derived from an EMBL/GenBank/DDBJ whole genome shotgun (WGS) entry which is preliminary data.</text>
</comment>
<feature type="region of interest" description="Disordered" evidence="1">
    <location>
        <begin position="472"/>
        <end position="514"/>
    </location>
</feature>
<evidence type="ECO:0000313" key="4">
    <source>
        <dbReference type="EMBL" id="MCP2270586.1"/>
    </source>
</evidence>
<protein>
    <recommendedName>
        <fullName evidence="6">LPXTG-motif cell wall-anchored protein</fullName>
    </recommendedName>
</protein>
<reference evidence="4 5" key="1">
    <citation type="submission" date="2022-06" db="EMBL/GenBank/DDBJ databases">
        <title>Genomic Encyclopedia of Archaeal and Bacterial Type Strains, Phase II (KMG-II): from individual species to whole genera.</title>
        <authorList>
            <person name="Goeker M."/>
        </authorList>
    </citation>
    <scope>NUCLEOTIDE SEQUENCE [LARGE SCALE GENOMIC DNA]</scope>
    <source>
        <strain evidence="4 5">DSM 44255</strain>
    </source>
</reference>
<feature type="compositionally biased region" description="Low complexity" evidence="1">
    <location>
        <begin position="485"/>
        <end position="502"/>
    </location>
</feature>
<evidence type="ECO:0000256" key="1">
    <source>
        <dbReference type="SAM" id="MobiDB-lite"/>
    </source>
</evidence>
<accession>A0ABT1IE16</accession>
<keyword evidence="2" id="KW-0472">Membrane</keyword>
<feature type="signal peptide" evidence="3">
    <location>
        <begin position="1"/>
        <end position="28"/>
    </location>
</feature>